<reference evidence="2 3" key="1">
    <citation type="submission" date="2019-01" db="EMBL/GenBank/DDBJ databases">
        <title>Draft genome sequences of the type strains of six Macrococcus species.</title>
        <authorList>
            <person name="Mazhar S."/>
            <person name="Altermann E."/>
            <person name="Hill C."/>
            <person name="Mcauliffe O."/>
        </authorList>
    </citation>
    <scope>NUCLEOTIDE SEQUENCE [LARGE SCALE GENOMIC DNA]</scope>
    <source>
        <strain evidence="2 3">CCM4809</strain>
    </source>
</reference>
<feature type="transmembrane region" description="Helical" evidence="1">
    <location>
        <begin position="104"/>
        <end position="127"/>
    </location>
</feature>
<comment type="caution">
    <text evidence="2">The sequence shown here is derived from an EMBL/GenBank/DDBJ whole genome shotgun (WGS) entry which is preliminary data.</text>
</comment>
<name>A0A4R6BJC3_9STAP</name>
<gene>
    <name evidence="2" type="ORF">ERX37_06190</name>
</gene>
<evidence type="ECO:0000256" key="1">
    <source>
        <dbReference type="SAM" id="Phobius"/>
    </source>
</evidence>
<sequence length="207" mass="23334">MYRGHYKVRWLFFVTGLTIMGAGIAMMLRGSQFGLSSWDVFHYGLWKNLGLSIGMWSIIIGLIIIFITFLLNREWPKIGVYVNMLTLGIFIDVFNHILPEVHGTFMQLVVYIIGVTILTFGIALYITPQLGAGPRDSFMMLLVERTPMDLKTARTFMEVVVMVAGYLLGGPVSVGTIIVTFAMGPLIQLWLPHTRQLLNRYAAEVDI</sequence>
<dbReference type="OrthoDB" id="154912at2"/>
<proteinExistence type="predicted"/>
<keyword evidence="1" id="KW-1133">Transmembrane helix</keyword>
<dbReference type="PANTHER" id="PTHR40078:SF1">
    <property type="entry name" value="INTEGRAL MEMBRANE PROTEIN"/>
    <property type="match status" value="1"/>
</dbReference>
<feature type="transmembrane region" description="Helical" evidence="1">
    <location>
        <begin position="10"/>
        <end position="29"/>
    </location>
</feature>
<dbReference type="RefSeq" id="WP_133429815.1">
    <property type="nucleotide sequence ID" value="NZ_BMCC01000003.1"/>
</dbReference>
<dbReference type="PANTHER" id="PTHR40078">
    <property type="entry name" value="INTEGRAL MEMBRANE PROTEIN-RELATED"/>
    <property type="match status" value="1"/>
</dbReference>
<dbReference type="AlphaFoldDB" id="A0A4R6BJC3"/>
<evidence type="ECO:0000313" key="2">
    <source>
        <dbReference type="EMBL" id="TDM01795.1"/>
    </source>
</evidence>
<dbReference type="EMBL" id="SCWE01000002">
    <property type="protein sequence ID" value="TDM01795.1"/>
    <property type="molecule type" value="Genomic_DNA"/>
</dbReference>
<feature type="transmembrane region" description="Helical" evidence="1">
    <location>
        <begin position="78"/>
        <end position="98"/>
    </location>
</feature>
<accession>A0A4R6BJC3</accession>
<dbReference type="Proteomes" id="UP000295328">
    <property type="component" value="Unassembled WGS sequence"/>
</dbReference>
<keyword evidence="3" id="KW-1185">Reference proteome</keyword>
<feature type="transmembrane region" description="Helical" evidence="1">
    <location>
        <begin position="49"/>
        <end position="71"/>
    </location>
</feature>
<dbReference type="Pfam" id="PF19700">
    <property type="entry name" value="DUF6198"/>
    <property type="match status" value="1"/>
</dbReference>
<protein>
    <submittedName>
        <fullName evidence="2">YitT family protein</fullName>
    </submittedName>
</protein>
<organism evidence="2 3">
    <name type="scientific">Macrococcus hajekii</name>
    <dbReference type="NCBI Taxonomy" id="198482"/>
    <lineage>
        <taxon>Bacteria</taxon>
        <taxon>Bacillati</taxon>
        <taxon>Bacillota</taxon>
        <taxon>Bacilli</taxon>
        <taxon>Bacillales</taxon>
        <taxon>Staphylococcaceae</taxon>
        <taxon>Macrococcus</taxon>
    </lineage>
</organism>
<keyword evidence="1" id="KW-0472">Membrane</keyword>
<dbReference type="InterPro" id="IPR038750">
    <property type="entry name" value="YczE/YyaS-like"/>
</dbReference>
<keyword evidence="1" id="KW-0812">Transmembrane</keyword>
<evidence type="ECO:0000313" key="3">
    <source>
        <dbReference type="Proteomes" id="UP000295328"/>
    </source>
</evidence>